<dbReference type="RefSeq" id="WP_046367547.1">
    <property type="nucleotide sequence ID" value="NZ_BBWV01000001.1"/>
</dbReference>
<dbReference type="GO" id="GO:0044874">
    <property type="term" value="P:lipoprotein localization to outer membrane"/>
    <property type="evidence" value="ECO:0007669"/>
    <property type="project" value="TreeGrafter"/>
</dbReference>
<evidence type="ECO:0000256" key="2">
    <source>
        <dbReference type="ARBA" id="ARBA00005236"/>
    </source>
</evidence>
<feature type="transmembrane region" description="Helical" evidence="7">
    <location>
        <begin position="274"/>
        <end position="300"/>
    </location>
</feature>
<gene>
    <name evidence="10" type="ORF">FPE01S_01_07540</name>
</gene>
<evidence type="ECO:0000259" key="8">
    <source>
        <dbReference type="Pfam" id="PF02687"/>
    </source>
</evidence>
<feature type="transmembrane region" description="Helical" evidence="7">
    <location>
        <begin position="328"/>
        <end position="348"/>
    </location>
</feature>
<feature type="transmembrane region" description="Helical" evidence="7">
    <location>
        <begin position="21"/>
        <end position="44"/>
    </location>
</feature>
<comment type="subcellular location">
    <subcellularLocation>
        <location evidence="1">Cell membrane</location>
        <topology evidence="1">Multi-pass membrane protein</topology>
    </subcellularLocation>
</comment>
<dbReference type="EMBL" id="BBWV01000001">
    <property type="protein sequence ID" value="GAO41740.1"/>
    <property type="molecule type" value="Genomic_DNA"/>
</dbReference>
<name>A0A0E9MX91_9BACT</name>
<keyword evidence="5 7" id="KW-1133">Transmembrane helix</keyword>
<accession>A0A0E9MX91</accession>
<dbReference type="GO" id="GO:0098797">
    <property type="term" value="C:plasma membrane protein complex"/>
    <property type="evidence" value="ECO:0007669"/>
    <property type="project" value="TreeGrafter"/>
</dbReference>
<dbReference type="InterPro" id="IPR051447">
    <property type="entry name" value="Lipoprotein-release_system"/>
</dbReference>
<dbReference type="PANTHER" id="PTHR30489:SF0">
    <property type="entry name" value="LIPOPROTEIN-RELEASING SYSTEM TRANSMEMBRANE PROTEIN LOLE"/>
    <property type="match status" value="1"/>
</dbReference>
<evidence type="ECO:0000313" key="11">
    <source>
        <dbReference type="Proteomes" id="UP000033121"/>
    </source>
</evidence>
<evidence type="ECO:0000256" key="7">
    <source>
        <dbReference type="SAM" id="Phobius"/>
    </source>
</evidence>
<reference evidence="10 11" key="1">
    <citation type="submission" date="2015-04" db="EMBL/GenBank/DDBJ databases">
        <title>Whole genome shotgun sequence of Flavihumibacter petaseus NBRC 106054.</title>
        <authorList>
            <person name="Miyazawa S."/>
            <person name="Hosoyama A."/>
            <person name="Hashimoto M."/>
            <person name="Noguchi M."/>
            <person name="Tsuchikane K."/>
            <person name="Ohji S."/>
            <person name="Yamazoe A."/>
            <person name="Ichikawa N."/>
            <person name="Kimura A."/>
            <person name="Fujita N."/>
        </authorList>
    </citation>
    <scope>NUCLEOTIDE SEQUENCE [LARGE SCALE GENOMIC DNA]</scope>
    <source>
        <strain evidence="10 11">NBRC 106054</strain>
    </source>
</reference>
<evidence type="ECO:0000256" key="5">
    <source>
        <dbReference type="ARBA" id="ARBA00022989"/>
    </source>
</evidence>
<feature type="domain" description="ABC3 transporter permease C-terminal" evidence="8">
    <location>
        <begin position="279"/>
        <end position="401"/>
    </location>
</feature>
<feature type="transmembrane region" description="Helical" evidence="7">
    <location>
        <begin position="376"/>
        <end position="395"/>
    </location>
</feature>
<evidence type="ECO:0000313" key="10">
    <source>
        <dbReference type="EMBL" id="GAO41740.1"/>
    </source>
</evidence>
<keyword evidence="4 7" id="KW-0812">Transmembrane</keyword>
<dbReference type="STRING" id="1220578.FPE01S_01_07540"/>
<organism evidence="10 11">
    <name type="scientific">Flavihumibacter petaseus NBRC 106054</name>
    <dbReference type="NCBI Taxonomy" id="1220578"/>
    <lineage>
        <taxon>Bacteria</taxon>
        <taxon>Pseudomonadati</taxon>
        <taxon>Bacteroidota</taxon>
        <taxon>Chitinophagia</taxon>
        <taxon>Chitinophagales</taxon>
        <taxon>Chitinophagaceae</taxon>
        <taxon>Flavihumibacter</taxon>
    </lineage>
</organism>
<dbReference type="Proteomes" id="UP000033121">
    <property type="component" value="Unassembled WGS sequence"/>
</dbReference>
<dbReference type="InterPro" id="IPR025857">
    <property type="entry name" value="MacB_PCD"/>
</dbReference>
<proteinExistence type="inferred from homology"/>
<evidence type="ECO:0000256" key="1">
    <source>
        <dbReference type="ARBA" id="ARBA00004651"/>
    </source>
</evidence>
<comment type="similarity">
    <text evidence="2">Belongs to the ABC-4 integral membrane protein family. LolC/E subfamily.</text>
</comment>
<evidence type="ECO:0000256" key="4">
    <source>
        <dbReference type="ARBA" id="ARBA00022692"/>
    </source>
</evidence>
<keyword evidence="6 7" id="KW-0472">Membrane</keyword>
<feature type="domain" description="MacB-like periplasmic core" evidence="9">
    <location>
        <begin position="25"/>
        <end position="247"/>
    </location>
</feature>
<keyword evidence="3" id="KW-1003">Cell membrane</keyword>
<evidence type="ECO:0000256" key="6">
    <source>
        <dbReference type="ARBA" id="ARBA00023136"/>
    </source>
</evidence>
<comment type="caution">
    <text evidence="10">The sequence shown here is derived from an EMBL/GenBank/DDBJ whole genome shotgun (WGS) entry which is preliminary data.</text>
</comment>
<evidence type="ECO:0000256" key="3">
    <source>
        <dbReference type="ARBA" id="ARBA00022475"/>
    </source>
</evidence>
<protein>
    <submittedName>
        <fullName evidence="10">Putative ABC transporter permease protein</fullName>
    </submittedName>
</protein>
<dbReference type="Pfam" id="PF02687">
    <property type="entry name" value="FtsX"/>
    <property type="match status" value="1"/>
</dbReference>
<keyword evidence="11" id="KW-1185">Reference proteome</keyword>
<dbReference type="PANTHER" id="PTHR30489">
    <property type="entry name" value="LIPOPROTEIN-RELEASING SYSTEM TRANSMEMBRANE PROTEIN LOLE"/>
    <property type="match status" value="1"/>
</dbReference>
<dbReference type="AlphaFoldDB" id="A0A0E9MX91"/>
<dbReference type="Pfam" id="PF12704">
    <property type="entry name" value="MacB_PCD"/>
    <property type="match status" value="1"/>
</dbReference>
<sequence length="408" mass="44801">MNFLFAWRYFKSKKSTNAINIIAWVSVAAIIVGTASLIVVLSVFNGFEDLVKSLYASFYTDLKIVPAKGKTISLTPEQLKQIAAVPGVKSFSRVAEEKALLQNGEVQTIVFLKGVDSSYTQVTTVDKAVKVGEFNLGDADKPAAVLGVGIENALGLWSDRELLPLTVYMPRRGASMNLADPMQSLRAENIYTAGAFAIQQDFDNQYVLTNLDFIKRLLDLKQDEYGGLEIALRNPDDGAAIQKQLSALMGGNYKVLSRYEQNQSLYSIMTLEKWVIYGLLSLILVVAAFTMIGSLTMLILEKQKDIQVLKALGATNGRIQSIFIGEGFLLAGIGALSGSLLAILIGWLQVKYKLVALEGSSFVIDYYPVKFLVKDFILVWGTVCLVAFLASWFPARKAASEQVMLKSQ</sequence>
<dbReference type="InterPro" id="IPR003838">
    <property type="entry name" value="ABC3_permease_C"/>
</dbReference>
<evidence type="ECO:0000259" key="9">
    <source>
        <dbReference type="Pfam" id="PF12704"/>
    </source>
</evidence>
<dbReference type="OrthoDB" id="1522724at2"/>